<feature type="domain" description="Plastocyanin-like" evidence="2">
    <location>
        <begin position="220"/>
        <end position="300"/>
    </location>
</feature>
<feature type="domain" description="Plastocyanin-like" evidence="3">
    <location>
        <begin position="364"/>
        <end position="478"/>
    </location>
</feature>
<proteinExistence type="inferred from homology"/>
<dbReference type="Pfam" id="PF00394">
    <property type="entry name" value="Cu-oxidase"/>
    <property type="match status" value="1"/>
</dbReference>
<feature type="domain" description="Plastocyanin-like" evidence="4">
    <location>
        <begin position="68"/>
        <end position="182"/>
    </location>
</feature>
<gene>
    <name evidence="5" type="ORF">UH38_17925</name>
</gene>
<dbReference type="Gene3D" id="2.60.40.420">
    <property type="entry name" value="Cupredoxins - blue copper proteins"/>
    <property type="match status" value="3"/>
</dbReference>
<organism evidence="5 6">
    <name type="scientific">Aliterella atlantica CENA595</name>
    <dbReference type="NCBI Taxonomy" id="1618023"/>
    <lineage>
        <taxon>Bacteria</taxon>
        <taxon>Bacillati</taxon>
        <taxon>Cyanobacteriota</taxon>
        <taxon>Cyanophyceae</taxon>
        <taxon>Chroococcidiopsidales</taxon>
        <taxon>Aliterellaceae</taxon>
        <taxon>Aliterella</taxon>
    </lineage>
</organism>
<dbReference type="InterPro" id="IPR011706">
    <property type="entry name" value="Cu-oxidase_C"/>
</dbReference>
<evidence type="ECO:0000313" key="6">
    <source>
        <dbReference type="Proteomes" id="UP000032452"/>
    </source>
</evidence>
<sequence length="498" mass="56084">MSITRREALKIGAFAGGALLLPIALQRRGYSLNAGSPQPTPFQVNLPIPPILKPVRSDANTDYYEIKMQKSRVNILPGLTTEVWAYQGMVPGPTIVQTLGRKSVVRFINHIDVSTSIHLHGMASQPQYDGYPEDLILPGYYKDYHYPNNRAAMLWYHDHAVHTTARNVYMGLAGMYVVQDPAEAALKLPQGKYDVPLIIQDKLFASNGSLVFNDDNHHGLMGDVILVNGAPFPRMAVSARKYRFRVVNGSNSRAYKLALSNKADLIAIASDGGLLAKPEPTKELIIGMAERYEFVIDFSAYPIGTQIVLQNLGLPNNTDYDLTGQIMRFDVVSREADDSTVPTTLRDLKLNKQPSRVIERRWTFDHRSEMWVINGNTWDKNRIDADPGAGGTEIWNFQNNSREWFHPVHVHLVDFQILSRDGKPPFPYERGWKDTVYLGENNNIRVLAKFDEERQGKYIIHCHNLVHEDHDMMTQYQIGTTGIDPMSAPAKPLPAPPL</sequence>
<dbReference type="Proteomes" id="UP000032452">
    <property type="component" value="Unassembled WGS sequence"/>
</dbReference>
<evidence type="ECO:0000259" key="3">
    <source>
        <dbReference type="Pfam" id="PF07731"/>
    </source>
</evidence>
<dbReference type="InterPro" id="IPR008972">
    <property type="entry name" value="Cupredoxin"/>
</dbReference>
<evidence type="ECO:0000313" key="5">
    <source>
        <dbReference type="EMBL" id="KJH70493.1"/>
    </source>
</evidence>
<dbReference type="AlphaFoldDB" id="A0A0D8ZNV2"/>
<dbReference type="InterPro" id="IPR006311">
    <property type="entry name" value="TAT_signal"/>
</dbReference>
<dbReference type="InterPro" id="IPR001117">
    <property type="entry name" value="Cu-oxidase_2nd"/>
</dbReference>
<dbReference type="GO" id="GO:0005507">
    <property type="term" value="F:copper ion binding"/>
    <property type="evidence" value="ECO:0007669"/>
    <property type="project" value="InterPro"/>
</dbReference>
<dbReference type="GO" id="GO:0016491">
    <property type="term" value="F:oxidoreductase activity"/>
    <property type="evidence" value="ECO:0007669"/>
    <property type="project" value="InterPro"/>
</dbReference>
<accession>A0A0D8ZNV2</accession>
<reference evidence="5 6" key="1">
    <citation type="submission" date="2015-02" db="EMBL/GenBank/DDBJ databases">
        <title>Draft genome of a novel marine cyanobacterium (Chroococcales) isolated from South Atlantic Ocean.</title>
        <authorList>
            <person name="Rigonato J."/>
            <person name="Alvarenga D.O."/>
            <person name="Branco L.H."/>
            <person name="Varani A.M."/>
            <person name="Brandini F.P."/>
            <person name="Fiore M.F."/>
        </authorList>
    </citation>
    <scope>NUCLEOTIDE SEQUENCE [LARGE SCALE GENOMIC DNA]</scope>
    <source>
        <strain evidence="5 6">CENA595</strain>
    </source>
</reference>
<keyword evidence="6" id="KW-1185">Reference proteome</keyword>
<dbReference type="PROSITE" id="PS51318">
    <property type="entry name" value="TAT"/>
    <property type="match status" value="1"/>
</dbReference>
<dbReference type="InterPro" id="IPR011707">
    <property type="entry name" value="Cu-oxidase-like_N"/>
</dbReference>
<comment type="similarity">
    <text evidence="1">Belongs to the multicopper oxidase family.</text>
</comment>
<evidence type="ECO:0000256" key="1">
    <source>
        <dbReference type="ARBA" id="ARBA00010609"/>
    </source>
</evidence>
<evidence type="ECO:0000259" key="2">
    <source>
        <dbReference type="Pfam" id="PF00394"/>
    </source>
</evidence>
<dbReference type="PANTHER" id="PTHR48267">
    <property type="entry name" value="CUPREDOXIN SUPERFAMILY PROTEIN"/>
    <property type="match status" value="1"/>
</dbReference>
<evidence type="ECO:0000259" key="4">
    <source>
        <dbReference type="Pfam" id="PF07732"/>
    </source>
</evidence>
<dbReference type="OrthoDB" id="9757546at2"/>
<dbReference type="RefSeq" id="WP_045056058.1">
    <property type="nucleotide sequence ID" value="NZ_CAWMDP010000012.1"/>
</dbReference>
<dbReference type="Pfam" id="PF07731">
    <property type="entry name" value="Cu-oxidase_2"/>
    <property type="match status" value="1"/>
</dbReference>
<name>A0A0D8ZNV2_9CYAN</name>
<dbReference type="PATRIC" id="fig|1618023.3.peg.987"/>
<dbReference type="PANTHER" id="PTHR48267:SF1">
    <property type="entry name" value="BILIRUBIN OXIDASE"/>
    <property type="match status" value="1"/>
</dbReference>
<dbReference type="CDD" id="cd13889">
    <property type="entry name" value="CuRO_3_BOD"/>
    <property type="match status" value="1"/>
</dbReference>
<protein>
    <submittedName>
        <fullName evidence="5">Bilirubin oxidase</fullName>
    </submittedName>
</protein>
<comment type="caution">
    <text evidence="5">The sequence shown here is derived from an EMBL/GenBank/DDBJ whole genome shotgun (WGS) entry which is preliminary data.</text>
</comment>
<dbReference type="InterPro" id="IPR045087">
    <property type="entry name" value="Cu-oxidase_fam"/>
</dbReference>
<dbReference type="SUPFAM" id="SSF49503">
    <property type="entry name" value="Cupredoxins"/>
    <property type="match status" value="3"/>
</dbReference>
<dbReference type="EMBL" id="JYON01000022">
    <property type="protein sequence ID" value="KJH70493.1"/>
    <property type="molecule type" value="Genomic_DNA"/>
</dbReference>
<dbReference type="Pfam" id="PF07732">
    <property type="entry name" value="Cu-oxidase_3"/>
    <property type="match status" value="1"/>
</dbReference>
<dbReference type="STRING" id="1618023.UH38_17925"/>